<evidence type="ECO:0000259" key="1">
    <source>
        <dbReference type="Pfam" id="PF01636"/>
    </source>
</evidence>
<dbReference type="Pfam" id="PF01636">
    <property type="entry name" value="APH"/>
    <property type="match status" value="1"/>
</dbReference>
<dbReference type="SUPFAM" id="SSF56112">
    <property type="entry name" value="Protein kinase-like (PK-like)"/>
    <property type="match status" value="1"/>
</dbReference>
<sequence>MVSKSEIEALEAIGKFGVEHVVYNPKRHWFAGEVISTTGAKVFIKASSKQGAQRKLSKEWSNLLKVHKLLPANLISSVVEPVKQVVKERWLINTYKYLNVRPVSSLRGEERMLAINKAIEWTTKLALATMNNKSVLEHGDFTVNNLLWDTNSKMLFIADWEMMREDGLPMYDLVDLVVSEWLETIRGKMRIGINVQLKKNEMVFLDYLHSINLDEKLLWPLMEKFFQVAAERESALDGIPVEKTVYSRLYLNVKSHR</sequence>
<dbReference type="AlphaFoldDB" id="A0A0G1QWV0"/>
<evidence type="ECO:0000313" key="3">
    <source>
        <dbReference type="Proteomes" id="UP000034107"/>
    </source>
</evidence>
<name>A0A0G1QWV0_9BACT</name>
<dbReference type="InterPro" id="IPR011009">
    <property type="entry name" value="Kinase-like_dom_sf"/>
</dbReference>
<dbReference type="Gene3D" id="3.90.1200.10">
    <property type="match status" value="1"/>
</dbReference>
<comment type="caution">
    <text evidence="2">The sequence shown here is derived from an EMBL/GenBank/DDBJ whole genome shotgun (WGS) entry which is preliminary data.</text>
</comment>
<feature type="domain" description="Aminoglycoside phosphotransferase" evidence="1">
    <location>
        <begin position="111"/>
        <end position="188"/>
    </location>
</feature>
<proteinExistence type="predicted"/>
<protein>
    <recommendedName>
        <fullName evidence="1">Aminoglycoside phosphotransferase domain-containing protein</fullName>
    </recommendedName>
</protein>
<reference evidence="2 3" key="1">
    <citation type="journal article" date="2015" name="Nature">
        <title>rRNA introns, odd ribosomes, and small enigmatic genomes across a large radiation of phyla.</title>
        <authorList>
            <person name="Brown C.T."/>
            <person name="Hug L.A."/>
            <person name="Thomas B.C."/>
            <person name="Sharon I."/>
            <person name="Castelle C.J."/>
            <person name="Singh A."/>
            <person name="Wilkins M.J."/>
            <person name="Williams K.H."/>
            <person name="Banfield J.F."/>
        </authorList>
    </citation>
    <scope>NUCLEOTIDE SEQUENCE [LARGE SCALE GENOMIC DNA]</scope>
</reference>
<dbReference type="Proteomes" id="UP000034107">
    <property type="component" value="Unassembled WGS sequence"/>
</dbReference>
<dbReference type="EMBL" id="LCLS01000004">
    <property type="protein sequence ID" value="KKU22278.1"/>
    <property type="molecule type" value="Genomic_DNA"/>
</dbReference>
<accession>A0A0G1QWV0</accession>
<organism evidence="2 3">
    <name type="scientific">Candidatus Nomurabacteria bacterium GW2011_GWA1_46_11</name>
    <dbReference type="NCBI Taxonomy" id="1618732"/>
    <lineage>
        <taxon>Bacteria</taxon>
        <taxon>Candidatus Nomuraibacteriota</taxon>
    </lineage>
</organism>
<gene>
    <name evidence="2" type="ORF">UX31_C0004G0007</name>
</gene>
<dbReference type="InterPro" id="IPR002575">
    <property type="entry name" value="Aminoglycoside_PTrfase"/>
</dbReference>
<evidence type="ECO:0000313" key="2">
    <source>
        <dbReference type="EMBL" id="KKU22278.1"/>
    </source>
</evidence>